<reference evidence="2" key="1">
    <citation type="submission" date="2021-06" db="EMBL/GenBank/DDBJ databases">
        <authorList>
            <person name="Kallberg Y."/>
            <person name="Tangrot J."/>
            <person name="Rosling A."/>
        </authorList>
    </citation>
    <scope>NUCLEOTIDE SEQUENCE</scope>
    <source>
        <strain evidence="2">CL551</strain>
    </source>
</reference>
<feature type="transmembrane region" description="Helical" evidence="1">
    <location>
        <begin position="43"/>
        <end position="60"/>
    </location>
</feature>
<organism evidence="2 3">
    <name type="scientific">Acaulospora morrowiae</name>
    <dbReference type="NCBI Taxonomy" id="94023"/>
    <lineage>
        <taxon>Eukaryota</taxon>
        <taxon>Fungi</taxon>
        <taxon>Fungi incertae sedis</taxon>
        <taxon>Mucoromycota</taxon>
        <taxon>Glomeromycotina</taxon>
        <taxon>Glomeromycetes</taxon>
        <taxon>Diversisporales</taxon>
        <taxon>Acaulosporaceae</taxon>
        <taxon>Acaulospora</taxon>
    </lineage>
</organism>
<feature type="non-terminal residue" evidence="2">
    <location>
        <position position="124"/>
    </location>
</feature>
<keyword evidence="1" id="KW-1133">Transmembrane helix</keyword>
<keyword evidence="1" id="KW-0812">Transmembrane</keyword>
<keyword evidence="3" id="KW-1185">Reference proteome</keyword>
<proteinExistence type="predicted"/>
<keyword evidence="1" id="KW-0472">Membrane</keyword>
<feature type="transmembrane region" description="Helical" evidence="1">
    <location>
        <begin position="66"/>
        <end position="87"/>
    </location>
</feature>
<dbReference type="EMBL" id="CAJVPV010002021">
    <property type="protein sequence ID" value="CAG8515647.1"/>
    <property type="molecule type" value="Genomic_DNA"/>
</dbReference>
<dbReference type="Proteomes" id="UP000789342">
    <property type="component" value="Unassembled WGS sequence"/>
</dbReference>
<evidence type="ECO:0000256" key="1">
    <source>
        <dbReference type="SAM" id="Phobius"/>
    </source>
</evidence>
<sequence length="124" mass="13403">METENSSIAMRPAKDEPAQVFVGEGAPLLGGSSDDYGQYKGPLLFIASFIHLIGNTAVVVGDYSAISLIILASSYSIAFLLYALYVYKAQKCRETYVGVRITVYDFTLILLWSISAGLIPVLIG</sequence>
<feature type="transmembrane region" description="Helical" evidence="1">
    <location>
        <begin position="99"/>
        <end position="123"/>
    </location>
</feature>
<name>A0A9N9A3K0_9GLOM</name>
<evidence type="ECO:0000313" key="3">
    <source>
        <dbReference type="Proteomes" id="UP000789342"/>
    </source>
</evidence>
<comment type="caution">
    <text evidence="2">The sequence shown here is derived from an EMBL/GenBank/DDBJ whole genome shotgun (WGS) entry which is preliminary data.</text>
</comment>
<dbReference type="AlphaFoldDB" id="A0A9N9A3K0"/>
<gene>
    <name evidence="2" type="ORF">AMORRO_LOCUS3951</name>
</gene>
<accession>A0A9N9A3K0</accession>
<evidence type="ECO:0000313" key="2">
    <source>
        <dbReference type="EMBL" id="CAG8515647.1"/>
    </source>
</evidence>
<protein>
    <submittedName>
        <fullName evidence="2">18312_t:CDS:1</fullName>
    </submittedName>
</protein>